<protein>
    <recommendedName>
        <fullName evidence="2">Antitoxin</fullName>
    </recommendedName>
</protein>
<dbReference type="Gene3D" id="3.40.1620.10">
    <property type="entry name" value="YefM-like domain"/>
    <property type="match status" value="1"/>
</dbReference>
<accession>A0A1M7TLQ1</accession>
<dbReference type="InterPro" id="IPR006442">
    <property type="entry name" value="Antitoxin_Phd/YefM"/>
</dbReference>
<comment type="similarity">
    <text evidence="1 2">Belongs to the phD/YefM antitoxin family.</text>
</comment>
<reference evidence="3 4" key="1">
    <citation type="submission" date="2016-12" db="EMBL/GenBank/DDBJ databases">
        <authorList>
            <person name="Song W.-J."/>
            <person name="Kurnit D.M."/>
        </authorList>
    </citation>
    <scope>NUCLEOTIDE SEQUENCE [LARGE SCALE GENOMIC DNA]</scope>
    <source>
        <strain evidence="3 4">DSM 11393</strain>
    </source>
</reference>
<dbReference type="SUPFAM" id="SSF143120">
    <property type="entry name" value="YefM-like"/>
    <property type="match status" value="1"/>
</dbReference>
<keyword evidence="4" id="KW-1185">Reference proteome</keyword>
<sequence>MNTVNATYAKQNFGACVADAAKQPVVIEKSGRPTVVMISYEEFQRFNELEESMWLQRAQDAATGGYLSVDESDAVMKKRLARATKNG</sequence>
<organism evidence="3 4">
    <name type="scientific">Desulfovibrio litoralis DSM 11393</name>
    <dbReference type="NCBI Taxonomy" id="1121455"/>
    <lineage>
        <taxon>Bacteria</taxon>
        <taxon>Pseudomonadati</taxon>
        <taxon>Thermodesulfobacteriota</taxon>
        <taxon>Desulfovibrionia</taxon>
        <taxon>Desulfovibrionales</taxon>
        <taxon>Desulfovibrionaceae</taxon>
        <taxon>Desulfovibrio</taxon>
    </lineage>
</organism>
<name>A0A1M7TLQ1_9BACT</name>
<evidence type="ECO:0000256" key="2">
    <source>
        <dbReference type="RuleBase" id="RU362080"/>
    </source>
</evidence>
<dbReference type="RefSeq" id="WP_072697900.1">
    <property type="nucleotide sequence ID" value="NZ_FRDI01000015.1"/>
</dbReference>
<evidence type="ECO:0000256" key="1">
    <source>
        <dbReference type="ARBA" id="ARBA00009981"/>
    </source>
</evidence>
<dbReference type="Proteomes" id="UP000186469">
    <property type="component" value="Unassembled WGS sequence"/>
</dbReference>
<comment type="function">
    <text evidence="2">Antitoxin component of a type II toxin-antitoxin (TA) system.</text>
</comment>
<dbReference type="OrthoDB" id="165038at2"/>
<evidence type="ECO:0000313" key="4">
    <source>
        <dbReference type="Proteomes" id="UP000186469"/>
    </source>
</evidence>
<dbReference type="InterPro" id="IPR036165">
    <property type="entry name" value="YefM-like_sf"/>
</dbReference>
<dbReference type="Pfam" id="PF02604">
    <property type="entry name" value="PhdYeFM_antitox"/>
    <property type="match status" value="1"/>
</dbReference>
<proteinExistence type="inferred from homology"/>
<dbReference type="AlphaFoldDB" id="A0A1M7TLQ1"/>
<dbReference type="STRING" id="1121455.SAMN02745728_02223"/>
<gene>
    <name evidence="3" type="ORF">SAMN02745728_02223</name>
</gene>
<dbReference type="EMBL" id="FRDI01000015">
    <property type="protein sequence ID" value="SHN71662.1"/>
    <property type="molecule type" value="Genomic_DNA"/>
</dbReference>
<evidence type="ECO:0000313" key="3">
    <source>
        <dbReference type="EMBL" id="SHN71662.1"/>
    </source>
</evidence>
<dbReference type="NCBIfam" id="TIGR01552">
    <property type="entry name" value="phd_fam"/>
    <property type="match status" value="1"/>
</dbReference>